<name>A0A4Y2LUX5_ARAVE</name>
<dbReference type="EMBL" id="BGPR01006360">
    <property type="protein sequence ID" value="GBN18289.1"/>
    <property type="molecule type" value="Genomic_DNA"/>
</dbReference>
<sequence length="120" mass="13506">MSPGAWMLFFIPQHNGNHFNHSDRYILYCSVSTLRILPYGRIVLCECCNICGVWMSFIIPQSVTVALNKFDKVLSRACSVTTLKILPYGLYRPLSDVAMSAGVGMPFVTPQHNDSRSNQF</sequence>
<keyword evidence="2" id="KW-1185">Reference proteome</keyword>
<evidence type="ECO:0000313" key="1">
    <source>
        <dbReference type="EMBL" id="GBN18289.1"/>
    </source>
</evidence>
<dbReference type="Proteomes" id="UP000499080">
    <property type="component" value="Unassembled WGS sequence"/>
</dbReference>
<comment type="caution">
    <text evidence="1">The sequence shown here is derived from an EMBL/GenBank/DDBJ whole genome shotgun (WGS) entry which is preliminary data.</text>
</comment>
<proteinExistence type="predicted"/>
<dbReference type="AlphaFoldDB" id="A0A4Y2LUX5"/>
<evidence type="ECO:0000313" key="2">
    <source>
        <dbReference type="Proteomes" id="UP000499080"/>
    </source>
</evidence>
<reference evidence="1 2" key="1">
    <citation type="journal article" date="2019" name="Sci. Rep.">
        <title>Orb-weaving spider Araneus ventricosus genome elucidates the spidroin gene catalogue.</title>
        <authorList>
            <person name="Kono N."/>
            <person name="Nakamura H."/>
            <person name="Ohtoshi R."/>
            <person name="Moran D.A.P."/>
            <person name="Shinohara A."/>
            <person name="Yoshida Y."/>
            <person name="Fujiwara M."/>
            <person name="Mori M."/>
            <person name="Tomita M."/>
            <person name="Arakawa K."/>
        </authorList>
    </citation>
    <scope>NUCLEOTIDE SEQUENCE [LARGE SCALE GENOMIC DNA]</scope>
</reference>
<accession>A0A4Y2LUX5</accession>
<organism evidence="1 2">
    <name type="scientific">Araneus ventricosus</name>
    <name type="common">Orbweaver spider</name>
    <name type="synonym">Epeira ventricosa</name>
    <dbReference type="NCBI Taxonomy" id="182803"/>
    <lineage>
        <taxon>Eukaryota</taxon>
        <taxon>Metazoa</taxon>
        <taxon>Ecdysozoa</taxon>
        <taxon>Arthropoda</taxon>
        <taxon>Chelicerata</taxon>
        <taxon>Arachnida</taxon>
        <taxon>Araneae</taxon>
        <taxon>Araneomorphae</taxon>
        <taxon>Entelegynae</taxon>
        <taxon>Araneoidea</taxon>
        <taxon>Araneidae</taxon>
        <taxon>Araneus</taxon>
    </lineage>
</organism>
<protein>
    <submittedName>
        <fullName evidence="1">Uncharacterized protein</fullName>
    </submittedName>
</protein>
<gene>
    <name evidence="1" type="ORF">AVEN_166925_1</name>
</gene>